<comment type="caution">
    <text evidence="1">The sequence shown here is derived from an EMBL/GenBank/DDBJ whole genome shotgun (WGS) entry which is preliminary data.</text>
</comment>
<reference evidence="1 2" key="1">
    <citation type="submission" date="2020-10" db="EMBL/GenBank/DDBJ databases">
        <title>Connecting structure to function with the recovery of over 1000 high-quality activated sludge metagenome-assembled genomes encoding full-length rRNA genes using long-read sequencing.</title>
        <authorList>
            <person name="Singleton C.M."/>
            <person name="Petriglieri F."/>
            <person name="Kristensen J.M."/>
            <person name="Kirkegaard R.H."/>
            <person name="Michaelsen T.Y."/>
            <person name="Andersen M.H."/>
            <person name="Karst S.M."/>
            <person name="Dueholm M.S."/>
            <person name="Nielsen P.H."/>
            <person name="Albertsen M."/>
        </authorList>
    </citation>
    <scope>NUCLEOTIDE SEQUENCE [LARGE SCALE GENOMIC DNA]</scope>
    <source>
        <strain evidence="1">Ribe_18-Q3-R11-54_MAXAC.273</strain>
    </source>
</reference>
<gene>
    <name evidence="1" type="ORF">IPP15_08610</name>
</gene>
<proteinExistence type="predicted"/>
<protein>
    <recommendedName>
        <fullName evidence="3">Lipoprotein</fullName>
    </recommendedName>
</protein>
<organism evidence="1 2">
    <name type="scientific">Candidatus Opimibacter skivensis</name>
    <dbReference type="NCBI Taxonomy" id="2982028"/>
    <lineage>
        <taxon>Bacteria</taxon>
        <taxon>Pseudomonadati</taxon>
        <taxon>Bacteroidota</taxon>
        <taxon>Saprospiria</taxon>
        <taxon>Saprospirales</taxon>
        <taxon>Saprospiraceae</taxon>
        <taxon>Candidatus Opimibacter</taxon>
    </lineage>
</organism>
<sequence>MKIFRIFAIMVGILTILFGGTSCKKDECCSWVDSYGDSYKYCQNNDNWKSNYASWSDVVNEANYYHGRCK</sequence>
<name>A0A9D7SSV8_9BACT</name>
<dbReference type="AlphaFoldDB" id="A0A9D7SSV8"/>
<evidence type="ECO:0000313" key="1">
    <source>
        <dbReference type="EMBL" id="MBK9982472.1"/>
    </source>
</evidence>
<evidence type="ECO:0008006" key="3">
    <source>
        <dbReference type="Google" id="ProtNLM"/>
    </source>
</evidence>
<evidence type="ECO:0000313" key="2">
    <source>
        <dbReference type="Proteomes" id="UP000808337"/>
    </source>
</evidence>
<dbReference type="EMBL" id="JADKGY010000006">
    <property type="protein sequence ID" value="MBK9982472.1"/>
    <property type="molecule type" value="Genomic_DNA"/>
</dbReference>
<accession>A0A9D7SSV8</accession>
<dbReference type="PROSITE" id="PS51257">
    <property type="entry name" value="PROKAR_LIPOPROTEIN"/>
    <property type="match status" value="1"/>
</dbReference>
<dbReference type="Proteomes" id="UP000808337">
    <property type="component" value="Unassembled WGS sequence"/>
</dbReference>